<feature type="region of interest" description="Disordered" evidence="1">
    <location>
        <begin position="130"/>
        <end position="192"/>
    </location>
</feature>
<reference evidence="4 5" key="1">
    <citation type="submission" date="2016-10" db="EMBL/GenBank/DDBJ databases">
        <authorList>
            <person name="de Groot N.N."/>
        </authorList>
    </citation>
    <scope>NUCLEOTIDE SEQUENCE [LARGE SCALE GENOMIC DNA]</scope>
    <source>
        <strain evidence="4 5">CGMCC 4.5739</strain>
    </source>
</reference>
<evidence type="ECO:0000256" key="2">
    <source>
        <dbReference type="SAM" id="Phobius"/>
    </source>
</evidence>
<feature type="compositionally biased region" description="Acidic residues" evidence="1">
    <location>
        <begin position="160"/>
        <end position="174"/>
    </location>
</feature>
<name>A0A1I1F3V4_9ACTN</name>
<dbReference type="Pfam" id="PF26056">
    <property type="entry name" value="DUF8017"/>
    <property type="match status" value="1"/>
</dbReference>
<keyword evidence="2" id="KW-1133">Transmembrane helix</keyword>
<evidence type="ECO:0000313" key="5">
    <source>
        <dbReference type="Proteomes" id="UP000199207"/>
    </source>
</evidence>
<dbReference type="Proteomes" id="UP000199207">
    <property type="component" value="Unassembled WGS sequence"/>
</dbReference>
<keyword evidence="2" id="KW-0472">Membrane</keyword>
<evidence type="ECO:0000259" key="3">
    <source>
        <dbReference type="Pfam" id="PF26056"/>
    </source>
</evidence>
<dbReference type="RefSeq" id="WP_093836993.1">
    <property type="nucleotide sequence ID" value="NZ_FOLM01000001.1"/>
</dbReference>
<dbReference type="OrthoDB" id="3614545at2"/>
<evidence type="ECO:0000313" key="4">
    <source>
        <dbReference type="EMBL" id="SFB94004.1"/>
    </source>
</evidence>
<feature type="compositionally biased region" description="Low complexity" evidence="1">
    <location>
        <begin position="14"/>
        <end position="27"/>
    </location>
</feature>
<feature type="domain" description="DUF8017" evidence="3">
    <location>
        <begin position="188"/>
        <end position="375"/>
    </location>
</feature>
<evidence type="ECO:0000256" key="1">
    <source>
        <dbReference type="SAM" id="MobiDB-lite"/>
    </source>
</evidence>
<dbReference type="AlphaFoldDB" id="A0A1I1F3V4"/>
<keyword evidence="2" id="KW-0812">Transmembrane</keyword>
<accession>A0A1I1F3V4</accession>
<dbReference type="InterPro" id="IPR058330">
    <property type="entry name" value="DUF8017"/>
</dbReference>
<gene>
    <name evidence="4" type="ORF">SAMN05421773_101607</name>
</gene>
<feature type="compositionally biased region" description="Low complexity" evidence="1">
    <location>
        <begin position="139"/>
        <end position="151"/>
    </location>
</feature>
<feature type="compositionally biased region" description="Basic and acidic residues" evidence="1">
    <location>
        <begin position="175"/>
        <end position="187"/>
    </location>
</feature>
<feature type="region of interest" description="Disordered" evidence="1">
    <location>
        <begin position="1"/>
        <end position="101"/>
    </location>
</feature>
<dbReference type="EMBL" id="FOLM01000001">
    <property type="protein sequence ID" value="SFB94004.1"/>
    <property type="molecule type" value="Genomic_DNA"/>
</dbReference>
<dbReference type="STRING" id="910347.SAMN05421773_101607"/>
<keyword evidence="5" id="KW-1185">Reference proteome</keyword>
<organism evidence="4 5">
    <name type="scientific">Streptomyces aidingensis</name>
    <dbReference type="NCBI Taxonomy" id="910347"/>
    <lineage>
        <taxon>Bacteria</taxon>
        <taxon>Bacillati</taxon>
        <taxon>Actinomycetota</taxon>
        <taxon>Actinomycetes</taxon>
        <taxon>Kitasatosporales</taxon>
        <taxon>Streptomycetaceae</taxon>
        <taxon>Streptomyces</taxon>
    </lineage>
</organism>
<sequence length="379" mass="39518">MSAGQGGYPGTESYGYPQQTPQPQQPGRTPPPGYPQGGYPTQGTGESPNPYQQPGFHQANPYQQPTVPGAGAGYGVAGGQTPDTAPLPPVPPDGGGKGGRGRLVGAIIAATALVAAVAVGGVVLVNSKGDGDGDGGTAQPAGEEQQEQAGPDQDEKGEAEPTEGGAEGEDEELRPDDPRAGVTERPDPVVADDWQVQTHTERNNAFDVPPDWEVDSESVYVGYEFEHEGEEMAFILSAPVYYMEGYCGSSSSRIFAGTTGSLGATDTAASAEHESRNWVLAAYDREQQGTLTVGEAEPFSSEHGLEGHISTSTVENVPVEEGDECAASSGKVIAISYKDAQADIVTWLMIMDLGYEGEPDQATIDKIVNSLRPYGVDAD</sequence>
<feature type="transmembrane region" description="Helical" evidence="2">
    <location>
        <begin position="103"/>
        <end position="125"/>
    </location>
</feature>
<proteinExistence type="predicted"/>
<protein>
    <recommendedName>
        <fullName evidence="3">DUF8017 domain-containing protein</fullName>
    </recommendedName>
</protein>